<evidence type="ECO:0000256" key="6">
    <source>
        <dbReference type="ARBA" id="ARBA00023136"/>
    </source>
</evidence>
<dbReference type="EMBL" id="PTIU01000004">
    <property type="protein sequence ID" value="PPK55727.1"/>
    <property type="molecule type" value="Genomic_DNA"/>
</dbReference>
<evidence type="ECO:0000256" key="2">
    <source>
        <dbReference type="ARBA" id="ARBA00007430"/>
    </source>
</evidence>
<dbReference type="Proteomes" id="UP000239446">
    <property type="component" value="Unassembled WGS sequence"/>
</dbReference>
<accession>A0A2S6G905</accession>
<reference evidence="9 10" key="2">
    <citation type="submission" date="2018-02" db="EMBL/GenBank/DDBJ databases">
        <title>Subsurface microbial communities from deep shales in Ohio and West Virginia, USA.</title>
        <authorList>
            <person name="Wrighton K."/>
        </authorList>
    </citation>
    <scope>NUCLEOTIDE SEQUENCE [LARGE SCALE GENOMIC DNA]</scope>
    <source>
        <strain evidence="9 10">UTICA-S1B9</strain>
    </source>
</reference>
<feature type="transmembrane region" description="Helical" evidence="7">
    <location>
        <begin position="76"/>
        <end position="99"/>
    </location>
</feature>
<keyword evidence="3" id="KW-1003">Cell membrane</keyword>
<sequence length="798" mass="88805">MASVRQSVIYSSLSRYLLMAIGLLSTVVVARLLTPGEIGTWAIGSAIVMVLSEFRLLGAGVYLVREPELSETKIRSALGVTFLISWGLGGAVVLASPWVADFYDIAGLETLFYLLSLSFFLAPFVSIPTALLQRQMDFGRLLVIGVCGAGGGFLVTLGGIFMGLSYYSMAVGLAANTLIQMLLANRLSHDRYWRPVFRGIFPVMQLGVFSSASNMMKKSLLTVPDMIIGKLGTTTHVGLFSRGLGFVDFLSNTVQQGVGPVVLPYLSDKVRTRGDVGEAYLRAGVLLGGVLWPVLAVAAVSSLVVIRFFFGDQWDQAAPLASVLAVWAMMRCVHGLAPELLLSSGREKLLMFRELALLSVCILGVIGLFPFGLIYAAFAFVLVGLVDITLTTWIVWRQFQLSAQQLLKAWWRNAALALICVGTALALDLWIGFDTAPPWLSVLVMAVVITPVWFFTLGLIGHPLWQEVNIFPRLYQVFIREKRLPVSWVRKYHEVRYRKPLRKTLAGFAQLPPIPCQPEAEVELHMLTCVHDLDMALASLKSLLRFRPGLAVVVHGDATLTAEHKRFLENQVPGCRVILLAEADQAMASHPWLAELRDRIPARFTLGPGYDRQRAAWALKVLDFHVLAKRERIIVLDSDTLFINPPVELMEWIESGDQKSFYSVPWGPNFRLSQAACEACFPGLEYPERFNGGLFGYSRDVVTTELVAEVLEKLLENPDLPLYGDECIWRLILAHRPASALEFSKYPLVTNARPETRRLVDFSRARYVHFILKHRGGYYEMVARRVLAEMRAEHGEDG</sequence>
<feature type="transmembrane region" description="Helical" evidence="7">
    <location>
        <begin position="16"/>
        <end position="34"/>
    </location>
</feature>
<feature type="transmembrane region" description="Helical" evidence="7">
    <location>
        <begin position="111"/>
        <end position="132"/>
    </location>
</feature>
<dbReference type="OrthoDB" id="5486360at2"/>
<proteinExistence type="inferred from homology"/>
<feature type="transmembrane region" description="Helical" evidence="7">
    <location>
        <begin position="40"/>
        <end position="64"/>
    </location>
</feature>
<evidence type="ECO:0000256" key="7">
    <source>
        <dbReference type="SAM" id="Phobius"/>
    </source>
</evidence>
<feature type="transmembrane region" description="Helical" evidence="7">
    <location>
        <begin position="316"/>
        <end position="337"/>
    </location>
</feature>
<dbReference type="PANTHER" id="PTHR30250:SF10">
    <property type="entry name" value="LIPOPOLYSACCHARIDE BIOSYNTHESIS PROTEIN WZXC"/>
    <property type="match status" value="1"/>
</dbReference>
<dbReference type="InterPro" id="IPR050833">
    <property type="entry name" value="Poly_Biosynth_Transport"/>
</dbReference>
<feature type="transmembrane region" description="Helical" evidence="7">
    <location>
        <begin position="375"/>
        <end position="395"/>
    </location>
</feature>
<feature type="transmembrane region" description="Helical" evidence="7">
    <location>
        <begin position="141"/>
        <end position="160"/>
    </location>
</feature>
<evidence type="ECO:0000256" key="4">
    <source>
        <dbReference type="ARBA" id="ARBA00022692"/>
    </source>
</evidence>
<dbReference type="SUPFAM" id="SSF53448">
    <property type="entry name" value="Nucleotide-diphospho-sugar transferases"/>
    <property type="match status" value="1"/>
</dbReference>
<evidence type="ECO:0000256" key="5">
    <source>
        <dbReference type="ARBA" id="ARBA00022989"/>
    </source>
</evidence>
<evidence type="ECO:0000313" key="11">
    <source>
        <dbReference type="Proteomes" id="UP000239648"/>
    </source>
</evidence>
<dbReference type="CDD" id="cd13127">
    <property type="entry name" value="MATE_tuaB_like"/>
    <property type="match status" value="1"/>
</dbReference>
<dbReference type="PANTHER" id="PTHR30250">
    <property type="entry name" value="PST FAMILY PREDICTED COLANIC ACID TRANSPORTER"/>
    <property type="match status" value="1"/>
</dbReference>
<dbReference type="Pfam" id="PF13440">
    <property type="entry name" value="Polysacc_synt_3"/>
    <property type="match status" value="1"/>
</dbReference>
<evidence type="ECO:0000256" key="1">
    <source>
        <dbReference type="ARBA" id="ARBA00004651"/>
    </source>
</evidence>
<comment type="similarity">
    <text evidence="2">Belongs to the polysaccharide synthase family.</text>
</comment>
<name>A0A2S6G905_9GAMM</name>
<organism evidence="9 10">
    <name type="scientific">Marinobacter persicus</name>
    <dbReference type="NCBI Taxonomy" id="930118"/>
    <lineage>
        <taxon>Bacteria</taxon>
        <taxon>Pseudomonadati</taxon>
        <taxon>Pseudomonadota</taxon>
        <taxon>Gammaproteobacteria</taxon>
        <taxon>Pseudomonadales</taxon>
        <taxon>Marinobacteraceae</taxon>
        <taxon>Marinobacter</taxon>
    </lineage>
</organism>
<feature type="transmembrane region" description="Helical" evidence="7">
    <location>
        <begin position="166"/>
        <end position="184"/>
    </location>
</feature>
<feature type="transmembrane region" description="Helical" evidence="7">
    <location>
        <begin position="349"/>
        <end position="369"/>
    </location>
</feature>
<protein>
    <submittedName>
        <fullName evidence="9">O-antigen/teichoic acid export membrane protein</fullName>
    </submittedName>
</protein>
<dbReference type="Proteomes" id="UP000239648">
    <property type="component" value="Unassembled WGS sequence"/>
</dbReference>
<evidence type="ECO:0000313" key="8">
    <source>
        <dbReference type="EMBL" id="PPK52727.1"/>
    </source>
</evidence>
<comment type="subcellular location">
    <subcellularLocation>
        <location evidence="1">Cell membrane</location>
        <topology evidence="1">Multi-pass membrane protein</topology>
    </subcellularLocation>
</comment>
<feature type="transmembrane region" description="Helical" evidence="7">
    <location>
        <begin position="439"/>
        <end position="460"/>
    </location>
</feature>
<comment type="caution">
    <text evidence="9">The sequence shown here is derived from an EMBL/GenBank/DDBJ whole genome shotgun (WGS) entry which is preliminary data.</text>
</comment>
<dbReference type="AlphaFoldDB" id="A0A2S6G905"/>
<evidence type="ECO:0000313" key="10">
    <source>
        <dbReference type="Proteomes" id="UP000239446"/>
    </source>
</evidence>
<reference evidence="8 11" key="1">
    <citation type="submission" date="2018-02" db="EMBL/GenBank/DDBJ databases">
        <title>Deep subsurface shale carbon reservoir microbial communities from Ohio and West Virginia, USA.</title>
        <authorList>
            <person name="Wrighton K."/>
        </authorList>
    </citation>
    <scope>NUCLEOTIDE SEQUENCE [LARGE SCALE GENOMIC DNA]</scope>
    <source>
        <strain evidence="8 11">UTICA-S1B6</strain>
    </source>
</reference>
<feature type="transmembrane region" description="Helical" evidence="7">
    <location>
        <begin position="415"/>
        <end position="433"/>
    </location>
</feature>
<dbReference type="EMBL" id="PTIT01000004">
    <property type="protein sequence ID" value="PPK52727.1"/>
    <property type="molecule type" value="Genomic_DNA"/>
</dbReference>
<keyword evidence="5 7" id="KW-1133">Transmembrane helix</keyword>
<evidence type="ECO:0000313" key="9">
    <source>
        <dbReference type="EMBL" id="PPK55727.1"/>
    </source>
</evidence>
<dbReference type="GO" id="GO:0005886">
    <property type="term" value="C:plasma membrane"/>
    <property type="evidence" value="ECO:0007669"/>
    <property type="project" value="UniProtKB-SubCell"/>
</dbReference>
<dbReference type="RefSeq" id="WP_104415321.1">
    <property type="nucleotide sequence ID" value="NZ_PTIT01000004.1"/>
</dbReference>
<keyword evidence="4 7" id="KW-0812">Transmembrane</keyword>
<keyword evidence="11" id="KW-1185">Reference proteome</keyword>
<evidence type="ECO:0000256" key="3">
    <source>
        <dbReference type="ARBA" id="ARBA00022475"/>
    </source>
</evidence>
<feature type="transmembrane region" description="Helical" evidence="7">
    <location>
        <begin position="279"/>
        <end position="310"/>
    </location>
</feature>
<dbReference type="InterPro" id="IPR029044">
    <property type="entry name" value="Nucleotide-diphossugar_trans"/>
</dbReference>
<gene>
    <name evidence="9" type="ORF">B0H24_1004131</name>
    <name evidence="8" type="ORF">BY455_10444</name>
</gene>
<dbReference type="Gene3D" id="3.90.550.10">
    <property type="entry name" value="Spore Coat Polysaccharide Biosynthesis Protein SpsA, Chain A"/>
    <property type="match status" value="1"/>
</dbReference>
<keyword evidence="6 7" id="KW-0472">Membrane</keyword>